<keyword evidence="2 4" id="KW-0547">Nucleotide-binding</keyword>
<dbReference type="InterPro" id="IPR043129">
    <property type="entry name" value="ATPase_NBD"/>
</dbReference>
<dbReference type="PROSITE" id="PS01036">
    <property type="entry name" value="HSP70_3"/>
    <property type="match status" value="1"/>
</dbReference>
<evidence type="ECO:0000256" key="3">
    <source>
        <dbReference type="ARBA" id="ARBA00022840"/>
    </source>
</evidence>
<proteinExistence type="inferred from homology"/>
<dbReference type="InterPro" id="IPR029047">
    <property type="entry name" value="HSP70_peptide-bd_sf"/>
</dbReference>
<comment type="similarity">
    <text evidence="1 4">Belongs to the heat shock protein 70 family.</text>
</comment>
<dbReference type="STRING" id="199310.c2164"/>
<evidence type="ECO:0000256" key="4">
    <source>
        <dbReference type="RuleBase" id="RU003322"/>
    </source>
</evidence>
<dbReference type="SUPFAM" id="SSF53067">
    <property type="entry name" value="Actin-like ATPase domain"/>
    <property type="match status" value="2"/>
</dbReference>
<dbReference type="GO" id="GO:0140662">
    <property type="term" value="F:ATP-dependent protein folding chaperone"/>
    <property type="evidence" value="ECO:0007669"/>
    <property type="project" value="InterPro"/>
</dbReference>
<dbReference type="PROSITE" id="PS00297">
    <property type="entry name" value="HSP70_1"/>
    <property type="match status" value="1"/>
</dbReference>
<protein>
    <submittedName>
        <fullName evidence="5">Chaperone protein hscC</fullName>
    </submittedName>
</protein>
<dbReference type="PANTHER" id="PTHR19375">
    <property type="entry name" value="HEAT SHOCK PROTEIN 70KDA"/>
    <property type="match status" value="1"/>
</dbReference>
<keyword evidence="3 4" id="KW-0067">ATP-binding</keyword>
<dbReference type="HOGENOM" id="CLU_005965_2_4_6"/>
<reference evidence="5 6" key="1">
    <citation type="journal article" date="2002" name="Proc. Natl. Acad. Sci. U.S.A.">
        <title>Extensive mosaic structure revealed by the complete genome sequence of uropathogenic Escherichia coli.</title>
        <authorList>
            <person name="Welch R.A."/>
            <person name="Burland V."/>
            <person name="Plunkett G.III."/>
            <person name="Redford P."/>
            <person name="Roesch P."/>
            <person name="Rasko D."/>
            <person name="Buckles E.L."/>
            <person name="Liou S.R."/>
            <person name="Boutin A."/>
            <person name="Hackett J."/>
            <person name="Stroud D."/>
            <person name="Mayhew G.F."/>
            <person name="Rose D.J."/>
            <person name="Zhou S."/>
            <person name="Schwartz D.C."/>
            <person name="Perna N.T."/>
            <person name="Mobley H.L."/>
            <person name="Donnenberg M.S."/>
            <person name="Blattner F.R."/>
        </authorList>
    </citation>
    <scope>NUCLEOTIDE SEQUENCE [LARGE SCALE GENOMIC DNA]</scope>
    <source>
        <strain evidence="6">CFT073 / ATCC 700928 / UPEC</strain>
    </source>
</reference>
<dbReference type="EMBL" id="AE014075">
    <property type="protein sequence ID" value="AAN80623.1"/>
    <property type="molecule type" value="Genomic_DNA"/>
</dbReference>
<dbReference type="PRINTS" id="PR00301">
    <property type="entry name" value="HEATSHOCK70"/>
</dbReference>
<sequence length="566" mass="63753">MIIGIDLGTTNSLAAVWRNGQSELIPNALGKFLTPSVVCVDEDGMVLTGEAARDLQLIKPQNCASNFKRMMGTSKTLKLGGREFRAEELSSLILRQLKEDAENYLGEEVTEAVISVPAYFGDMQRKATKAAATMAGLNVERLINEPTAAALAYGLHNKDDEHQFLVFDLGGGTFDVSILELFDNIMEVRASAGDNFLGGEDIVDILIDAYCSRRDLPENIEWREPTLQRHLRIEAERVKRVLSVRDEATFSVEIEGRRYYWHLTTEKFEFLLQTFFERIHMPLERAIRDAKINFSQLDQVVLVGGTTRMPLIRKLVTRLFGRIPAMHLNPDEVIAQGAAIQAALKARHSELRDVVVTDVCPYTLGVDTSKSLGHTRESGYFAPVIERNRSIPCSRVRAFYTAHDQQTEVNFKIYQGESRMVADNIFLAELSVNVPPKPAGDVRIDVRFTYDINGILDVDISVPLTGAKNSLVIEQNPGALTAEQIQQSLSKLSLLKIHPRDEQINQAFIARLDNLYQLTLAETRDWISNCSRHFSYLLEKQDPDQLADFRTKVEPTLDSLERERLQ</sequence>
<dbReference type="InterPro" id="IPR013126">
    <property type="entry name" value="Hsp_70_fam"/>
</dbReference>
<evidence type="ECO:0000313" key="6">
    <source>
        <dbReference type="Proteomes" id="UP000001410"/>
    </source>
</evidence>
<evidence type="ECO:0000256" key="1">
    <source>
        <dbReference type="ARBA" id="ARBA00007381"/>
    </source>
</evidence>
<dbReference type="AlphaFoldDB" id="A0A0H2V807"/>
<gene>
    <name evidence="5" type="primary">ybeW</name>
    <name evidence="5" type="ordered locus">c2164</name>
</gene>
<dbReference type="eggNOG" id="COG0443">
    <property type="taxonomic scope" value="Bacteria"/>
</dbReference>
<evidence type="ECO:0000313" key="5">
    <source>
        <dbReference type="EMBL" id="AAN80623.1"/>
    </source>
</evidence>
<accession>A0A0H2V807</accession>
<dbReference type="KEGG" id="ecc:c2164"/>
<dbReference type="Gene3D" id="3.90.640.10">
    <property type="entry name" value="Actin, Chain A, domain 4"/>
    <property type="match status" value="1"/>
</dbReference>
<keyword evidence="6" id="KW-1185">Reference proteome</keyword>
<dbReference type="Gene3D" id="2.60.34.10">
    <property type="entry name" value="Substrate Binding Domain Of DNAk, Chain A, domain 1"/>
    <property type="match status" value="1"/>
</dbReference>
<dbReference type="InterPro" id="IPR018181">
    <property type="entry name" value="Heat_shock_70_CS"/>
</dbReference>
<dbReference type="Pfam" id="PF00012">
    <property type="entry name" value="HSP70"/>
    <property type="match status" value="2"/>
</dbReference>
<dbReference type="SMR" id="A0A0H2V807"/>
<dbReference type="GO" id="GO:0005524">
    <property type="term" value="F:ATP binding"/>
    <property type="evidence" value="ECO:0007669"/>
    <property type="project" value="UniProtKB-KW"/>
</dbReference>
<dbReference type="Gene3D" id="3.30.420.40">
    <property type="match status" value="2"/>
</dbReference>
<name>A0A0H2V807_ECOL6</name>
<organism evidence="5 6">
    <name type="scientific">Escherichia coli O6:H1 (strain CFT073 / ATCC 700928 / UPEC)</name>
    <dbReference type="NCBI Taxonomy" id="199310"/>
    <lineage>
        <taxon>Bacteria</taxon>
        <taxon>Pseudomonadati</taxon>
        <taxon>Pseudomonadota</taxon>
        <taxon>Gammaproteobacteria</taxon>
        <taxon>Enterobacterales</taxon>
        <taxon>Enterobacteriaceae</taxon>
        <taxon>Escherichia</taxon>
    </lineage>
</organism>
<dbReference type="FunFam" id="3.30.420.40:FF:000144">
    <property type="entry name" value="Molecular chaperone HscC"/>
    <property type="match status" value="1"/>
</dbReference>
<evidence type="ECO:0000256" key="2">
    <source>
        <dbReference type="ARBA" id="ARBA00022741"/>
    </source>
</evidence>
<dbReference type="SUPFAM" id="SSF100920">
    <property type="entry name" value="Heat shock protein 70kD (HSP70), peptide-binding domain"/>
    <property type="match status" value="1"/>
</dbReference>
<dbReference type="RefSeq" id="WP_000583405.1">
    <property type="nucleotide sequence ID" value="NC_004431.1"/>
</dbReference>
<dbReference type="PROSITE" id="PS00329">
    <property type="entry name" value="HSP70_2"/>
    <property type="match status" value="1"/>
</dbReference>
<dbReference type="Proteomes" id="UP000001410">
    <property type="component" value="Chromosome"/>
</dbReference>